<dbReference type="Pfam" id="PF18958">
    <property type="entry name" value="DUF5700"/>
    <property type="match status" value="1"/>
</dbReference>
<proteinExistence type="predicted"/>
<sequence length="349" mass="38175">MFALTVTVDTDSAKAVLNALEDPQVTHETCLKIAAMPGNQGIIGKTNEFKITANDQLFADALYDAAHGIPVTDLEKRIYDFDAVKQRSSEHRAMLHEIETNPERFQKQVERRIALFTPAGSDFHLKGFIVAGGDGGGYTFGSTDFYLNIGRVDEIISAKSIMTHELYHAVQGAFDKDRGVLAEVPPPTNMPPDEQACLKTAHLFMDLYAEGTATYVADVSLLDHVQSEGGLRQKTDLADGVQHFQWGASLLEMSVLSFQADHAMAFDDVYDVDFYGHGVLYSVAYVMSKAIVEQNGAQGLTAYLRRPPYDFVLGYTRLAAYGKDKDHPVLGPNTIAAAEKLAKGCRAGS</sequence>
<name>A0A1H6BT45_9BACT</name>
<dbReference type="AlphaFoldDB" id="A0A1H6BT45"/>
<evidence type="ECO:0008006" key="3">
    <source>
        <dbReference type="Google" id="ProtNLM"/>
    </source>
</evidence>
<protein>
    <recommendedName>
        <fullName evidence="3">DUF2268 domain-containing protein</fullName>
    </recommendedName>
</protein>
<gene>
    <name evidence="1" type="ORF">SAMN05421819_3972</name>
</gene>
<evidence type="ECO:0000313" key="2">
    <source>
        <dbReference type="Proteomes" id="UP000236728"/>
    </source>
</evidence>
<dbReference type="Proteomes" id="UP000236728">
    <property type="component" value="Unassembled WGS sequence"/>
</dbReference>
<keyword evidence="2" id="KW-1185">Reference proteome</keyword>
<evidence type="ECO:0000313" key="1">
    <source>
        <dbReference type="EMBL" id="SEG63386.1"/>
    </source>
</evidence>
<reference evidence="1 2" key="1">
    <citation type="submission" date="2016-10" db="EMBL/GenBank/DDBJ databases">
        <authorList>
            <person name="de Groot N.N."/>
        </authorList>
    </citation>
    <scope>NUCLEOTIDE SEQUENCE [LARGE SCALE GENOMIC DNA]</scope>
    <source>
        <strain evidence="1 2">DSM 22489</strain>
    </source>
</reference>
<accession>A0A1H6BT45</accession>
<organism evidence="1 2">
    <name type="scientific">Bryocella elongata</name>
    <dbReference type="NCBI Taxonomy" id="863522"/>
    <lineage>
        <taxon>Bacteria</taxon>
        <taxon>Pseudomonadati</taxon>
        <taxon>Acidobacteriota</taxon>
        <taxon>Terriglobia</taxon>
        <taxon>Terriglobales</taxon>
        <taxon>Acidobacteriaceae</taxon>
        <taxon>Bryocella</taxon>
    </lineage>
</organism>
<dbReference type="EMBL" id="FNVA01000007">
    <property type="protein sequence ID" value="SEG63386.1"/>
    <property type="molecule type" value="Genomic_DNA"/>
</dbReference>
<dbReference type="InterPro" id="IPR043754">
    <property type="entry name" value="DUF5700"/>
</dbReference>